<evidence type="ECO:0000256" key="1">
    <source>
        <dbReference type="SAM" id="SignalP"/>
    </source>
</evidence>
<name>A0A8D0G541_SPHPU</name>
<feature type="chain" id="PRO_5034180817" evidence="1">
    <location>
        <begin position="21"/>
        <end position="53"/>
    </location>
</feature>
<dbReference type="Proteomes" id="UP000694392">
    <property type="component" value="Unplaced"/>
</dbReference>
<keyword evidence="1" id="KW-0732">Signal</keyword>
<organism evidence="2 3">
    <name type="scientific">Sphenodon punctatus</name>
    <name type="common">Tuatara</name>
    <name type="synonym">Hatteria punctata</name>
    <dbReference type="NCBI Taxonomy" id="8508"/>
    <lineage>
        <taxon>Eukaryota</taxon>
        <taxon>Metazoa</taxon>
        <taxon>Chordata</taxon>
        <taxon>Craniata</taxon>
        <taxon>Vertebrata</taxon>
        <taxon>Euteleostomi</taxon>
        <taxon>Lepidosauria</taxon>
        <taxon>Sphenodontia</taxon>
        <taxon>Sphenodontidae</taxon>
        <taxon>Sphenodon</taxon>
    </lineage>
</organism>
<reference evidence="2" key="1">
    <citation type="submission" date="2025-08" db="UniProtKB">
        <authorList>
            <consortium name="Ensembl"/>
        </authorList>
    </citation>
    <scope>IDENTIFICATION</scope>
</reference>
<reference evidence="2" key="2">
    <citation type="submission" date="2025-09" db="UniProtKB">
        <authorList>
            <consortium name="Ensembl"/>
        </authorList>
    </citation>
    <scope>IDENTIFICATION</scope>
</reference>
<dbReference type="Ensembl" id="ENSSPUT00000000278.1">
    <property type="protein sequence ID" value="ENSSPUP00000000256.1"/>
    <property type="gene ID" value="ENSSPUG00000000267.1"/>
</dbReference>
<accession>A0A8D0G541</accession>
<proteinExistence type="predicted"/>
<dbReference type="GeneTree" id="ENSGT00940000155756"/>
<evidence type="ECO:0000313" key="2">
    <source>
        <dbReference type="Ensembl" id="ENSSPUP00000000256.1"/>
    </source>
</evidence>
<sequence>MGRHLLLQMIVLFSSLRVQRNQIMVQMLMQDRFLNYYIDFCLSYEKFNSLKKT</sequence>
<evidence type="ECO:0000313" key="3">
    <source>
        <dbReference type="Proteomes" id="UP000694392"/>
    </source>
</evidence>
<dbReference type="AlphaFoldDB" id="A0A8D0G541"/>
<feature type="signal peptide" evidence="1">
    <location>
        <begin position="1"/>
        <end position="20"/>
    </location>
</feature>
<protein>
    <submittedName>
        <fullName evidence="2">Uncharacterized protein</fullName>
    </submittedName>
</protein>
<keyword evidence="3" id="KW-1185">Reference proteome</keyword>